<feature type="non-terminal residue" evidence="2">
    <location>
        <position position="146"/>
    </location>
</feature>
<organism evidence="2">
    <name type="scientific">uncultured Solirubrobacteraceae bacterium</name>
    <dbReference type="NCBI Taxonomy" id="1162706"/>
    <lineage>
        <taxon>Bacteria</taxon>
        <taxon>Bacillati</taxon>
        <taxon>Actinomycetota</taxon>
        <taxon>Thermoleophilia</taxon>
        <taxon>Solirubrobacterales</taxon>
        <taxon>Solirubrobacteraceae</taxon>
        <taxon>environmental samples</taxon>
    </lineage>
</organism>
<dbReference type="EMBL" id="CADCVL010000067">
    <property type="protein sequence ID" value="CAA9467334.1"/>
    <property type="molecule type" value="Genomic_DNA"/>
</dbReference>
<dbReference type="EC" id="3.1.11.2" evidence="2"/>
<dbReference type="AlphaFoldDB" id="A0A6J4R8U5"/>
<protein>
    <submittedName>
        <fullName evidence="2">Exodeoxyribonuclease III</fullName>
        <ecNumber evidence="2">3.1.11.2</ecNumber>
    </submittedName>
</protein>
<sequence length="146" mass="16348">ADRDVERQFGQAARAAPAAVARSAPARRRLPAGDQARRRALRRAARRRARRPRLRARPARRDAVERGGDPLARRARRRGPGHPRWSGLPESGGSRGVGLLRRDPRRLGVRAERAHAGLRPLPLQAHLARRVARHCRRPSGGDVRLR</sequence>
<proteinExistence type="predicted"/>
<dbReference type="GO" id="GO:0008311">
    <property type="term" value="F:double-stranded DNA 3'-5' DNA exonuclease activity"/>
    <property type="evidence" value="ECO:0007669"/>
    <property type="project" value="UniProtKB-EC"/>
</dbReference>
<evidence type="ECO:0000256" key="1">
    <source>
        <dbReference type="SAM" id="MobiDB-lite"/>
    </source>
</evidence>
<feature type="compositionally biased region" description="Basic and acidic residues" evidence="1">
    <location>
        <begin position="59"/>
        <end position="72"/>
    </location>
</feature>
<feature type="non-terminal residue" evidence="2">
    <location>
        <position position="1"/>
    </location>
</feature>
<keyword evidence="2" id="KW-0378">Hydrolase</keyword>
<gene>
    <name evidence="2" type="ORF">AVDCRST_MAG65-421</name>
</gene>
<accession>A0A6J4R8U5</accession>
<feature type="compositionally biased region" description="Low complexity" evidence="1">
    <location>
        <begin position="12"/>
        <end position="24"/>
    </location>
</feature>
<feature type="compositionally biased region" description="Basic residues" evidence="1">
    <location>
        <begin position="38"/>
        <end position="58"/>
    </location>
</feature>
<reference evidence="2" key="1">
    <citation type="submission" date="2020-02" db="EMBL/GenBank/DDBJ databases">
        <authorList>
            <person name="Meier V. D."/>
        </authorList>
    </citation>
    <scope>NUCLEOTIDE SEQUENCE</scope>
    <source>
        <strain evidence="2">AVDCRST_MAG65</strain>
    </source>
</reference>
<feature type="region of interest" description="Disordered" evidence="1">
    <location>
        <begin position="1"/>
        <end position="103"/>
    </location>
</feature>
<evidence type="ECO:0000313" key="2">
    <source>
        <dbReference type="EMBL" id="CAA9467334.1"/>
    </source>
</evidence>
<name>A0A6J4R8U5_9ACTN</name>